<comment type="caution">
    <text evidence="3">The sequence shown here is derived from an EMBL/GenBank/DDBJ whole genome shotgun (WGS) entry which is preliminary data.</text>
</comment>
<dbReference type="Pfam" id="PF08387">
    <property type="entry name" value="FBD"/>
    <property type="match status" value="1"/>
</dbReference>
<proteinExistence type="predicted"/>
<feature type="region of interest" description="Disordered" evidence="1">
    <location>
        <begin position="91"/>
        <end position="165"/>
    </location>
</feature>
<protein>
    <recommendedName>
        <fullName evidence="2">FBD domain-containing protein</fullName>
    </recommendedName>
</protein>
<gene>
    <name evidence="3" type="ORF">F2Q69_00062081</name>
</gene>
<name>A0A8S9RII4_BRACR</name>
<evidence type="ECO:0000313" key="3">
    <source>
        <dbReference type="EMBL" id="KAF3572515.1"/>
    </source>
</evidence>
<dbReference type="SMART" id="SM00579">
    <property type="entry name" value="FBD"/>
    <property type="match status" value="1"/>
</dbReference>
<evidence type="ECO:0000259" key="2">
    <source>
        <dbReference type="SMART" id="SM00579"/>
    </source>
</evidence>
<sequence>MPGSCLLIHPCNDTKTENKLKLLEFFHFFTVHEQESKTSIVEISKETFYLWIPFRNNRRLSSSQRATTRETEPFCFLEDSHRLRGHRLPSSMRATDRDSNHRLLRRDPPRGREITGYFDEIHREGENSSFPSKRTTERERKTDRDVDEIDRRRYKPTETSTRSTETAFEIAVVAEEERNQEEKGKKERKNLDSTVPISNSVATRLPKKRDFEHELAEFTSIETPDSWKRPSSVPTCLLHSFEIFEWKGYKGRRGDVDVATYVIANATRLKKSKFSSQPHDDSEGDRIHRDLNSLQAASPHLMFLSQERKKRQRVKHKRIRSCC</sequence>
<feature type="compositionally biased region" description="Basic and acidic residues" evidence="1">
    <location>
        <begin position="134"/>
        <end position="144"/>
    </location>
</feature>
<feature type="domain" description="FBD" evidence="2">
    <location>
        <begin position="235"/>
        <end position="306"/>
    </location>
</feature>
<accession>A0A8S9RII4</accession>
<organism evidence="3 4">
    <name type="scientific">Brassica cretica</name>
    <name type="common">Mustard</name>
    <dbReference type="NCBI Taxonomy" id="69181"/>
    <lineage>
        <taxon>Eukaryota</taxon>
        <taxon>Viridiplantae</taxon>
        <taxon>Streptophyta</taxon>
        <taxon>Embryophyta</taxon>
        <taxon>Tracheophyta</taxon>
        <taxon>Spermatophyta</taxon>
        <taxon>Magnoliopsida</taxon>
        <taxon>eudicotyledons</taxon>
        <taxon>Gunneridae</taxon>
        <taxon>Pentapetalae</taxon>
        <taxon>rosids</taxon>
        <taxon>malvids</taxon>
        <taxon>Brassicales</taxon>
        <taxon>Brassicaceae</taxon>
        <taxon>Brassiceae</taxon>
        <taxon>Brassica</taxon>
    </lineage>
</organism>
<evidence type="ECO:0000256" key="1">
    <source>
        <dbReference type="SAM" id="MobiDB-lite"/>
    </source>
</evidence>
<dbReference type="AlphaFoldDB" id="A0A8S9RII4"/>
<dbReference type="InterPro" id="IPR006566">
    <property type="entry name" value="FBD"/>
</dbReference>
<feature type="compositionally biased region" description="Basic and acidic residues" evidence="1">
    <location>
        <begin position="94"/>
        <end position="126"/>
    </location>
</feature>
<evidence type="ECO:0000313" key="4">
    <source>
        <dbReference type="Proteomes" id="UP000712600"/>
    </source>
</evidence>
<dbReference type="Proteomes" id="UP000712600">
    <property type="component" value="Unassembled WGS sequence"/>
</dbReference>
<dbReference type="EMBL" id="QGKX02000095">
    <property type="protein sequence ID" value="KAF3572515.1"/>
    <property type="molecule type" value="Genomic_DNA"/>
</dbReference>
<reference evidence="3" key="1">
    <citation type="submission" date="2019-12" db="EMBL/GenBank/DDBJ databases">
        <title>Genome sequencing and annotation of Brassica cretica.</title>
        <authorList>
            <person name="Studholme D.J."/>
            <person name="Sarris P."/>
        </authorList>
    </citation>
    <scope>NUCLEOTIDE SEQUENCE</scope>
    <source>
        <strain evidence="3">PFS-109/04</strain>
        <tissue evidence="3">Leaf</tissue>
    </source>
</reference>